<name>A0ABT8G5X4_9MICO</name>
<gene>
    <name evidence="1" type="ORF">QQX09_01600</name>
</gene>
<dbReference type="EMBL" id="JAUHPW010000001">
    <property type="protein sequence ID" value="MDN4474540.1"/>
    <property type="molecule type" value="Genomic_DNA"/>
</dbReference>
<accession>A0ABT8G5X4</accession>
<dbReference type="Proteomes" id="UP001172728">
    <property type="component" value="Unassembled WGS sequence"/>
</dbReference>
<keyword evidence="2" id="KW-1185">Reference proteome</keyword>
<sequence length="178" mass="19220">MTREDRLKEAARTATGDDSILDVAEFMPETALDDPIWNTRADSHVAHDDEGAPETVAAGAHLGEDLAEHHAELPPHVCLAVTPTQVHILGLPHGFFAAHPERAYLMGTFARHALEVEVKGRLTDIVLRLTDTGTGAVMSLVADRLSAYHPKTVVELLRMSAAHRTDDAADPAADQPQT</sequence>
<organism evidence="1 2">
    <name type="scientific">Demequina litoralis</name>
    <dbReference type="NCBI Taxonomy" id="3051660"/>
    <lineage>
        <taxon>Bacteria</taxon>
        <taxon>Bacillati</taxon>
        <taxon>Actinomycetota</taxon>
        <taxon>Actinomycetes</taxon>
        <taxon>Micrococcales</taxon>
        <taxon>Demequinaceae</taxon>
        <taxon>Demequina</taxon>
    </lineage>
</organism>
<evidence type="ECO:0000313" key="1">
    <source>
        <dbReference type="EMBL" id="MDN4474540.1"/>
    </source>
</evidence>
<dbReference type="RefSeq" id="WP_301130946.1">
    <property type="nucleotide sequence ID" value="NZ_JAUHPW010000001.1"/>
</dbReference>
<protein>
    <submittedName>
        <fullName evidence="1">Uncharacterized protein</fullName>
    </submittedName>
</protein>
<comment type="caution">
    <text evidence="1">The sequence shown here is derived from an EMBL/GenBank/DDBJ whole genome shotgun (WGS) entry which is preliminary data.</text>
</comment>
<reference evidence="1" key="1">
    <citation type="submission" date="2023-06" db="EMBL/GenBank/DDBJ databases">
        <title>Sysu t00192.</title>
        <authorList>
            <person name="Gao L."/>
            <person name="Fang B.-Z."/>
            <person name="Li W.-J."/>
        </authorList>
    </citation>
    <scope>NUCLEOTIDE SEQUENCE</scope>
    <source>
        <strain evidence="1">SYSU T00192</strain>
    </source>
</reference>
<evidence type="ECO:0000313" key="2">
    <source>
        <dbReference type="Proteomes" id="UP001172728"/>
    </source>
</evidence>
<proteinExistence type="predicted"/>